<dbReference type="PROSITE" id="PS50157">
    <property type="entry name" value="ZINC_FINGER_C2H2_2"/>
    <property type="match status" value="1"/>
</dbReference>
<keyword evidence="14" id="KW-1185">Reference proteome</keyword>
<dbReference type="InterPro" id="IPR013087">
    <property type="entry name" value="Znf_C2H2_type"/>
</dbReference>
<evidence type="ECO:0000259" key="12">
    <source>
        <dbReference type="PROSITE" id="PS50157"/>
    </source>
</evidence>
<keyword evidence="5" id="KW-0479">Metal-binding</keyword>
<organism evidence="13 14">
    <name type="scientific">Byssochlamys spectabilis (strain No. 5 / NBRC 109023)</name>
    <name type="common">Paecilomyces variotii</name>
    <dbReference type="NCBI Taxonomy" id="1356009"/>
    <lineage>
        <taxon>Eukaryota</taxon>
        <taxon>Fungi</taxon>
        <taxon>Dikarya</taxon>
        <taxon>Ascomycota</taxon>
        <taxon>Pezizomycotina</taxon>
        <taxon>Eurotiomycetes</taxon>
        <taxon>Eurotiomycetidae</taxon>
        <taxon>Eurotiales</taxon>
        <taxon>Thermoascaceae</taxon>
        <taxon>Paecilomyces</taxon>
    </lineage>
</organism>
<keyword evidence="6 10" id="KW-0863">Zinc-finger</keyword>
<evidence type="ECO:0000313" key="14">
    <source>
        <dbReference type="Proteomes" id="UP000018001"/>
    </source>
</evidence>
<name>V5FYI7_BYSSN</name>
<comment type="similarity">
    <text evidence="9">Belongs to the ZNF593/BUD20 C2H2-type zinc-finger protein family.</text>
</comment>
<sequence length="368" mass="41084">MLQDDGIERYAARTKRPFWLFRHRFQHVSQPEACDRTQGRAARATNRGPYKKNQAGQFDPSTRKAARQFEKPTLSLALSCLKGAPWALIMTLVTLGIQFVRGKIGSIIGRVVTLWQAQACESSRPIRRRLITAQPTLCVALPSDSLAGGRASKHSSSLLRPGRAVWDSVPVSIRVLNVTNNLISTSEPEPRPADSRQSPPAHWHLLRPLAVPITKEASRIEAKKSVPTAPHSFATLLRYSAGYRYRSQASNMGAVRRLKTKRMTRGYDQVRADIASSKHLKQYKATKDAEDLPGLGKHYCVECAKWFESDFNLKAHTKGKNHKRRVRILREENYTQKDAEAAVGLGTDNGTRSQGLASSMDMDDSNQS</sequence>
<comment type="subcellular location">
    <subcellularLocation>
        <location evidence="2">Cytoplasm</location>
    </subcellularLocation>
    <subcellularLocation>
        <location evidence="1">Nucleus</location>
    </subcellularLocation>
</comment>
<evidence type="ECO:0000256" key="11">
    <source>
        <dbReference type="SAM" id="MobiDB-lite"/>
    </source>
</evidence>
<dbReference type="Proteomes" id="UP000018001">
    <property type="component" value="Unassembled WGS sequence"/>
</dbReference>
<dbReference type="Gene3D" id="3.30.160.60">
    <property type="entry name" value="Classic Zinc Finger"/>
    <property type="match status" value="1"/>
</dbReference>
<evidence type="ECO:0000256" key="5">
    <source>
        <dbReference type="ARBA" id="ARBA00022723"/>
    </source>
</evidence>
<dbReference type="GO" id="GO:0008270">
    <property type="term" value="F:zinc ion binding"/>
    <property type="evidence" value="ECO:0007669"/>
    <property type="project" value="UniProtKB-KW"/>
</dbReference>
<dbReference type="InterPro" id="IPR022755">
    <property type="entry name" value="Znf_C2H2_jaz"/>
</dbReference>
<keyword evidence="3" id="KW-0963">Cytoplasm</keyword>
<comment type="caution">
    <text evidence="13">The sequence shown here is derived from an EMBL/GenBank/DDBJ whole genome shotgun (WGS) entry which is preliminary data.</text>
</comment>
<dbReference type="GO" id="GO:0043021">
    <property type="term" value="F:ribonucleoprotein complex binding"/>
    <property type="evidence" value="ECO:0007669"/>
    <property type="project" value="UniProtKB-ARBA"/>
</dbReference>
<keyword evidence="4" id="KW-0690">Ribosome biogenesis</keyword>
<dbReference type="GO" id="GO:0003676">
    <property type="term" value="F:nucleic acid binding"/>
    <property type="evidence" value="ECO:0007669"/>
    <property type="project" value="InterPro"/>
</dbReference>
<dbReference type="HOGENOM" id="CLU_752265_0_0_1"/>
<reference evidence="14" key="1">
    <citation type="journal article" date="2014" name="Genome Announc.">
        <title>Draft genome sequence of the formaldehyde-resistant fungus Byssochlamys spectabilis No. 5 (anamorph Paecilomyces variotii No. 5) (NBRC109023).</title>
        <authorList>
            <person name="Oka T."/>
            <person name="Ekino K."/>
            <person name="Fukuda K."/>
            <person name="Nomura Y."/>
        </authorList>
    </citation>
    <scope>NUCLEOTIDE SEQUENCE [LARGE SCALE GENOMIC DNA]</scope>
    <source>
        <strain evidence="14">No. 5 / NBRC 109023</strain>
    </source>
</reference>
<dbReference type="GO" id="GO:0042254">
    <property type="term" value="P:ribosome biogenesis"/>
    <property type="evidence" value="ECO:0007669"/>
    <property type="project" value="UniProtKB-KW"/>
</dbReference>
<evidence type="ECO:0000256" key="1">
    <source>
        <dbReference type="ARBA" id="ARBA00004123"/>
    </source>
</evidence>
<feature type="compositionally biased region" description="Polar residues" evidence="11">
    <location>
        <begin position="348"/>
        <end position="357"/>
    </location>
</feature>
<dbReference type="InterPro" id="IPR036236">
    <property type="entry name" value="Znf_C2H2_sf"/>
</dbReference>
<dbReference type="InterPro" id="IPR051879">
    <property type="entry name" value="C2H2-ZF_Maturation_Protein"/>
</dbReference>
<dbReference type="EMBL" id="BAUL01000103">
    <property type="protein sequence ID" value="GAD94811.1"/>
    <property type="molecule type" value="Genomic_DNA"/>
</dbReference>
<dbReference type="Pfam" id="PF12171">
    <property type="entry name" value="zf-C2H2_jaz"/>
    <property type="match status" value="1"/>
</dbReference>
<dbReference type="AlphaFoldDB" id="V5FYI7"/>
<evidence type="ECO:0000256" key="9">
    <source>
        <dbReference type="ARBA" id="ARBA00038064"/>
    </source>
</evidence>
<keyword evidence="8" id="KW-0539">Nucleus</keyword>
<evidence type="ECO:0000256" key="6">
    <source>
        <dbReference type="ARBA" id="ARBA00022771"/>
    </source>
</evidence>
<dbReference type="SMART" id="SM00451">
    <property type="entry name" value="ZnF_U1"/>
    <property type="match status" value="1"/>
</dbReference>
<feature type="domain" description="C2H2-type" evidence="12">
    <location>
        <begin position="298"/>
        <end position="327"/>
    </location>
</feature>
<proteinExistence type="inferred from homology"/>
<dbReference type="FunFam" id="3.30.160.60:FF:000299">
    <property type="entry name" value="Zinc finger protein 593"/>
    <property type="match status" value="1"/>
</dbReference>
<dbReference type="SUPFAM" id="SSF57667">
    <property type="entry name" value="beta-beta-alpha zinc fingers"/>
    <property type="match status" value="1"/>
</dbReference>
<dbReference type="GO" id="GO:0005634">
    <property type="term" value="C:nucleus"/>
    <property type="evidence" value="ECO:0007669"/>
    <property type="project" value="UniProtKB-SubCell"/>
</dbReference>
<dbReference type="InParanoid" id="V5FYI7"/>
<protein>
    <recommendedName>
        <fullName evidence="12">C2H2-type domain-containing protein</fullName>
    </recommendedName>
</protein>
<evidence type="ECO:0000256" key="10">
    <source>
        <dbReference type="PROSITE-ProRule" id="PRU00042"/>
    </source>
</evidence>
<dbReference type="eggNOG" id="KOG3408">
    <property type="taxonomic scope" value="Eukaryota"/>
</dbReference>
<feature type="region of interest" description="Disordered" evidence="11">
    <location>
        <begin position="32"/>
        <end position="62"/>
    </location>
</feature>
<dbReference type="PANTHER" id="PTHR46095">
    <property type="entry name" value="ZINC FINGER PROTEIN 593"/>
    <property type="match status" value="1"/>
</dbReference>
<dbReference type="PROSITE" id="PS00028">
    <property type="entry name" value="ZINC_FINGER_C2H2_1"/>
    <property type="match status" value="1"/>
</dbReference>
<gene>
    <name evidence="13" type="ORF">PVAR5_3440</name>
</gene>
<evidence type="ECO:0000256" key="2">
    <source>
        <dbReference type="ARBA" id="ARBA00004496"/>
    </source>
</evidence>
<evidence type="ECO:0000256" key="3">
    <source>
        <dbReference type="ARBA" id="ARBA00022490"/>
    </source>
</evidence>
<dbReference type="InterPro" id="IPR003604">
    <property type="entry name" value="Matrin/U1-like-C_Znf_C2H2"/>
</dbReference>
<evidence type="ECO:0000256" key="8">
    <source>
        <dbReference type="ARBA" id="ARBA00023242"/>
    </source>
</evidence>
<evidence type="ECO:0000313" key="13">
    <source>
        <dbReference type="EMBL" id="GAD94811.1"/>
    </source>
</evidence>
<dbReference type="PANTHER" id="PTHR46095:SF1">
    <property type="entry name" value="ZINC FINGER PROTEIN 593"/>
    <property type="match status" value="1"/>
</dbReference>
<keyword evidence="7" id="KW-0862">Zinc</keyword>
<evidence type="ECO:0000256" key="7">
    <source>
        <dbReference type="ARBA" id="ARBA00022833"/>
    </source>
</evidence>
<accession>V5FYI7</accession>
<dbReference type="OrthoDB" id="24683at2759"/>
<evidence type="ECO:0000256" key="4">
    <source>
        <dbReference type="ARBA" id="ARBA00022517"/>
    </source>
</evidence>
<dbReference type="GO" id="GO:0005737">
    <property type="term" value="C:cytoplasm"/>
    <property type="evidence" value="ECO:0007669"/>
    <property type="project" value="UniProtKB-SubCell"/>
</dbReference>
<feature type="region of interest" description="Disordered" evidence="11">
    <location>
        <begin position="338"/>
        <end position="368"/>
    </location>
</feature>